<dbReference type="Proteomes" id="UP001632037">
    <property type="component" value="Unassembled WGS sequence"/>
</dbReference>
<sequence>MSGPMLLRTLARSALRRPLCSTSRPDHASTCLQLSTASPAAACAPKRSASSSNDSQVLTLLEHSIAQRRPAQALSHLEQLQTPPEVSILQRLALLLARQKKNRGHALRAFEILRGVYHAPGLKPDNYTQLASIYVMDACLRFRMLNHAMELYDEVSNQAVVLDLPAYDALMSALLDAKRVEEATEILREVVNGEEVCPMEQSFLPVLVELVTSREYDEATDLMTQGQTRGVKFTSETFHPLLVLAEKDTTSTDSLIKFLSFVEDSWEEYKAIDDFDPEENDLDTPENPYRSF</sequence>
<dbReference type="PANTHER" id="PTHR47939">
    <property type="entry name" value="MEMBRANE-ASSOCIATED SALT-INDUCIBLE PROTEIN-LIKE"/>
    <property type="match status" value="1"/>
</dbReference>
<evidence type="ECO:0000313" key="3">
    <source>
        <dbReference type="Proteomes" id="UP001632037"/>
    </source>
</evidence>
<dbReference type="Gene3D" id="1.25.40.10">
    <property type="entry name" value="Tetratricopeptide repeat domain"/>
    <property type="match status" value="1"/>
</dbReference>
<evidence type="ECO:0000256" key="1">
    <source>
        <dbReference type="SAM" id="MobiDB-lite"/>
    </source>
</evidence>
<evidence type="ECO:0008006" key="4">
    <source>
        <dbReference type="Google" id="ProtNLM"/>
    </source>
</evidence>
<accession>A0ABD3FH70</accession>
<protein>
    <recommendedName>
        <fullName evidence="4">Pentacotripeptide-repeat region of PRORP domain-containing protein</fullName>
    </recommendedName>
</protein>
<dbReference type="InterPro" id="IPR011990">
    <property type="entry name" value="TPR-like_helical_dom_sf"/>
</dbReference>
<reference evidence="2 3" key="1">
    <citation type="submission" date="2024-09" db="EMBL/GenBank/DDBJ databases">
        <title>Genome sequencing and assembly of Phytophthora oleae, isolate VK10A, causative agent of rot of olive drupes.</title>
        <authorList>
            <person name="Conti Taguali S."/>
            <person name="Riolo M."/>
            <person name="La Spada F."/>
            <person name="Cacciola S.O."/>
            <person name="Dionisio G."/>
        </authorList>
    </citation>
    <scope>NUCLEOTIDE SEQUENCE [LARGE SCALE GENOMIC DNA]</scope>
    <source>
        <strain evidence="2 3">VK10A</strain>
    </source>
</reference>
<dbReference type="InterPro" id="IPR050667">
    <property type="entry name" value="PPR-containing_protein"/>
</dbReference>
<dbReference type="PANTHER" id="PTHR47939:SF5">
    <property type="entry name" value="PENTACOTRIPEPTIDE-REPEAT REGION OF PRORP DOMAIN-CONTAINING PROTEIN"/>
    <property type="match status" value="1"/>
</dbReference>
<dbReference type="AlphaFoldDB" id="A0ABD3FH70"/>
<proteinExistence type="predicted"/>
<name>A0ABD3FH70_9STRA</name>
<keyword evidence="3" id="KW-1185">Reference proteome</keyword>
<feature type="region of interest" description="Disordered" evidence="1">
    <location>
        <begin position="273"/>
        <end position="292"/>
    </location>
</feature>
<evidence type="ECO:0000313" key="2">
    <source>
        <dbReference type="EMBL" id="KAL3665669.1"/>
    </source>
</evidence>
<gene>
    <name evidence="2" type="ORF">V7S43_009102</name>
</gene>
<comment type="caution">
    <text evidence="2">The sequence shown here is derived from an EMBL/GenBank/DDBJ whole genome shotgun (WGS) entry which is preliminary data.</text>
</comment>
<organism evidence="2 3">
    <name type="scientific">Phytophthora oleae</name>
    <dbReference type="NCBI Taxonomy" id="2107226"/>
    <lineage>
        <taxon>Eukaryota</taxon>
        <taxon>Sar</taxon>
        <taxon>Stramenopiles</taxon>
        <taxon>Oomycota</taxon>
        <taxon>Peronosporomycetes</taxon>
        <taxon>Peronosporales</taxon>
        <taxon>Peronosporaceae</taxon>
        <taxon>Phytophthora</taxon>
    </lineage>
</organism>
<dbReference type="EMBL" id="JBIMZQ010000019">
    <property type="protein sequence ID" value="KAL3665669.1"/>
    <property type="molecule type" value="Genomic_DNA"/>
</dbReference>
<feature type="compositionally biased region" description="Acidic residues" evidence="1">
    <location>
        <begin position="274"/>
        <end position="284"/>
    </location>
</feature>